<protein>
    <submittedName>
        <fullName evidence="1">Uncharacterized protein</fullName>
    </submittedName>
</protein>
<name>A0A438I6K9_VITVI</name>
<accession>A0A438I6K9</accession>
<proteinExistence type="predicted"/>
<organism evidence="1 2">
    <name type="scientific">Vitis vinifera</name>
    <name type="common">Grape</name>
    <dbReference type="NCBI Taxonomy" id="29760"/>
    <lineage>
        <taxon>Eukaryota</taxon>
        <taxon>Viridiplantae</taxon>
        <taxon>Streptophyta</taxon>
        <taxon>Embryophyta</taxon>
        <taxon>Tracheophyta</taxon>
        <taxon>Spermatophyta</taxon>
        <taxon>Magnoliopsida</taxon>
        <taxon>eudicotyledons</taxon>
        <taxon>Gunneridae</taxon>
        <taxon>Pentapetalae</taxon>
        <taxon>rosids</taxon>
        <taxon>Vitales</taxon>
        <taxon>Vitaceae</taxon>
        <taxon>Viteae</taxon>
        <taxon>Vitis</taxon>
    </lineage>
</organism>
<evidence type="ECO:0000313" key="2">
    <source>
        <dbReference type="Proteomes" id="UP000288805"/>
    </source>
</evidence>
<sequence>MDRYYSFPDSKGKKLIGPFSRSGKVSAISYQHRRPAHHSLYRPSTVRAHFPHPQYQYQPGLCSGALHCSD</sequence>
<dbReference type="Proteomes" id="UP000288805">
    <property type="component" value="Unassembled WGS sequence"/>
</dbReference>
<dbReference type="AlphaFoldDB" id="A0A438I6K9"/>
<comment type="caution">
    <text evidence="1">The sequence shown here is derived from an EMBL/GenBank/DDBJ whole genome shotgun (WGS) entry which is preliminary data.</text>
</comment>
<reference evidence="1 2" key="1">
    <citation type="journal article" date="2018" name="PLoS Genet.">
        <title>Population sequencing reveals clonal diversity and ancestral inbreeding in the grapevine cultivar Chardonnay.</title>
        <authorList>
            <person name="Roach M.J."/>
            <person name="Johnson D.L."/>
            <person name="Bohlmann J."/>
            <person name="van Vuuren H.J."/>
            <person name="Jones S.J."/>
            <person name="Pretorius I.S."/>
            <person name="Schmidt S.A."/>
            <person name="Borneman A.R."/>
        </authorList>
    </citation>
    <scope>NUCLEOTIDE SEQUENCE [LARGE SCALE GENOMIC DNA]</scope>
    <source>
        <strain evidence="2">cv. Chardonnay</strain>
        <tissue evidence="1">Leaf</tissue>
    </source>
</reference>
<dbReference type="EMBL" id="QGNW01000138">
    <property type="protein sequence ID" value="RVW92348.1"/>
    <property type="molecule type" value="Genomic_DNA"/>
</dbReference>
<evidence type="ECO:0000313" key="1">
    <source>
        <dbReference type="EMBL" id="RVW92348.1"/>
    </source>
</evidence>
<gene>
    <name evidence="1" type="ORF">CK203_032443</name>
</gene>